<dbReference type="Proteomes" id="UP001380953">
    <property type="component" value="Unassembled WGS sequence"/>
</dbReference>
<sequence>MNWRSEWTPRPVSSAKLRDIEQAIGEIERLLEKGDEAAAADKVRLLNQTCGRNESVWLFRDYRESGSITELALRLSQPAPVRVGNVKREEWVELVRRIQDPEYSEAVSRDSLPLPDSGQAKLSDGDRFAFLQDFYLDVLTANVSMPGLSDLIFWDDLEPEEIADRIQAYRPIQLPPG</sequence>
<protein>
    <submittedName>
        <fullName evidence="1">Uncharacterized protein</fullName>
    </submittedName>
</protein>
<comment type="caution">
    <text evidence="1">The sequence shown here is derived from an EMBL/GenBank/DDBJ whole genome shotgun (WGS) entry which is preliminary data.</text>
</comment>
<gene>
    <name evidence="1" type="ORF">WKI47_03780</name>
</gene>
<reference evidence="1" key="1">
    <citation type="submission" date="2024-03" db="EMBL/GenBank/DDBJ databases">
        <title>Whole genome sequecning of epiphytes from Marcgravia umbellata leaves.</title>
        <authorList>
            <person name="Kumar G."/>
            <person name="Savka M.A."/>
        </authorList>
    </citation>
    <scope>NUCLEOTIDE SEQUENCE</scope>
    <source>
        <strain evidence="1">RIT_BL5</strain>
    </source>
</reference>
<keyword evidence="2" id="KW-1185">Reference proteome</keyword>
<name>A0ACC6P7Y4_9BACL</name>
<proteinExistence type="predicted"/>
<organism evidence="1 2">
    <name type="scientific">Saccharibacillus sacchari</name>
    <dbReference type="NCBI Taxonomy" id="456493"/>
    <lineage>
        <taxon>Bacteria</taxon>
        <taxon>Bacillati</taxon>
        <taxon>Bacillota</taxon>
        <taxon>Bacilli</taxon>
        <taxon>Bacillales</taxon>
        <taxon>Paenibacillaceae</taxon>
        <taxon>Saccharibacillus</taxon>
    </lineage>
</organism>
<evidence type="ECO:0000313" key="1">
    <source>
        <dbReference type="EMBL" id="MEJ8303031.1"/>
    </source>
</evidence>
<dbReference type="EMBL" id="JBBKAR010000009">
    <property type="protein sequence ID" value="MEJ8303031.1"/>
    <property type="molecule type" value="Genomic_DNA"/>
</dbReference>
<evidence type="ECO:0000313" key="2">
    <source>
        <dbReference type="Proteomes" id="UP001380953"/>
    </source>
</evidence>
<accession>A0ACC6P7Y4</accession>